<dbReference type="PANTHER" id="PTHR31956:SF8">
    <property type="entry name" value="ACID PHOSPHATASE PHOA (AFU_ORTHOLOGUE AFUA_1G03570)"/>
    <property type="match status" value="1"/>
</dbReference>
<accession>A0ABP1CRU4</accession>
<dbReference type="Gene3D" id="3.40.720.10">
    <property type="entry name" value="Alkaline Phosphatase, subunit A"/>
    <property type="match status" value="1"/>
</dbReference>
<keyword evidence="3" id="KW-0812">Transmembrane</keyword>
<feature type="compositionally biased region" description="Low complexity" evidence="2">
    <location>
        <begin position="525"/>
        <end position="543"/>
    </location>
</feature>
<keyword evidence="5" id="KW-1185">Reference proteome</keyword>
<evidence type="ECO:0000313" key="4">
    <source>
        <dbReference type="EMBL" id="CAL1697519.1"/>
    </source>
</evidence>
<sequence length="571" mass="61570">MPCYNTGGYLPYSTGRNGRISDQEASLRYLLAPTHKTSQPRTIPSTSLYRLSSNSYVGRRSSIWGPFGCPQDTARHQLEKYELVLPSIYGARGSQFNQWSGQTNDSSERQIPLIPTIMLAGIALLCLIPAVLAAQAPQFAKPAVAPNEVSANYVGQNNGTLPKAHVVNGKVFNRFTQIWIENTDFSDAATSTAFVQLAKQGILLTQYYALTHPSEPNYVASIGGDFFGMGDDDLYNIPANISTVVDLLEAKNITWASYQENIPSDGFVFTQPNYLNTSAPPYTYYVRKHNPHVIFDSITSVSSRLQRIRNFNDFAADLNASAIPQWNFVTPNLVNDAHDTDIDFASNWLNFWLVPLLDNPAFNDNKTLIVLTFDENETYGINNRIYTLLLGGAVPEKLRGTTDSTYYTHYSTLSTVEANWGLGSLGRGDTNKTMSNVFSFVADVTKYKNVNVSGSAIPFTNATGDIPGPLNPEFYVPFPAPNVNASGAGGGPVFLGPGLNTSTQPFTLPPPVNLTALNQTVPAAGLGTSSPSGSVPSPTSGGAGSSGSLRVVAGLNSIALLFSLVAMVLAL</sequence>
<evidence type="ECO:0000256" key="3">
    <source>
        <dbReference type="SAM" id="Phobius"/>
    </source>
</evidence>
<gene>
    <name evidence="4" type="ORF">GFSPODELE1_LOCUS1697</name>
</gene>
<keyword evidence="3" id="KW-1133">Transmembrane helix</keyword>
<proteinExistence type="predicted"/>
<dbReference type="Proteomes" id="UP001497453">
    <property type="component" value="Chromosome 10"/>
</dbReference>
<evidence type="ECO:0000313" key="5">
    <source>
        <dbReference type="Proteomes" id="UP001497453"/>
    </source>
</evidence>
<evidence type="ECO:0000256" key="1">
    <source>
        <dbReference type="ARBA" id="ARBA00022801"/>
    </source>
</evidence>
<organism evidence="4 5">
    <name type="scientific">Somion occarium</name>
    <dbReference type="NCBI Taxonomy" id="3059160"/>
    <lineage>
        <taxon>Eukaryota</taxon>
        <taxon>Fungi</taxon>
        <taxon>Dikarya</taxon>
        <taxon>Basidiomycota</taxon>
        <taxon>Agaricomycotina</taxon>
        <taxon>Agaricomycetes</taxon>
        <taxon>Polyporales</taxon>
        <taxon>Cerrenaceae</taxon>
        <taxon>Somion</taxon>
    </lineage>
</organism>
<feature type="region of interest" description="Disordered" evidence="2">
    <location>
        <begin position="523"/>
        <end position="543"/>
    </location>
</feature>
<dbReference type="InterPro" id="IPR007312">
    <property type="entry name" value="Phosphoesterase"/>
</dbReference>
<evidence type="ECO:0008006" key="6">
    <source>
        <dbReference type="Google" id="ProtNLM"/>
    </source>
</evidence>
<reference evidence="5" key="1">
    <citation type="submission" date="2024-04" db="EMBL/GenBank/DDBJ databases">
        <authorList>
            <person name="Shaw F."/>
            <person name="Minotto A."/>
        </authorList>
    </citation>
    <scope>NUCLEOTIDE SEQUENCE [LARGE SCALE GENOMIC DNA]</scope>
</reference>
<dbReference type="EMBL" id="OZ037953">
    <property type="protein sequence ID" value="CAL1697519.1"/>
    <property type="molecule type" value="Genomic_DNA"/>
</dbReference>
<feature type="transmembrane region" description="Helical" evidence="3">
    <location>
        <begin position="113"/>
        <end position="132"/>
    </location>
</feature>
<dbReference type="Pfam" id="PF04185">
    <property type="entry name" value="Phosphoesterase"/>
    <property type="match status" value="1"/>
</dbReference>
<keyword evidence="3" id="KW-0472">Membrane</keyword>
<evidence type="ECO:0000256" key="2">
    <source>
        <dbReference type="SAM" id="MobiDB-lite"/>
    </source>
</evidence>
<dbReference type="InterPro" id="IPR017850">
    <property type="entry name" value="Alkaline_phosphatase_core_sf"/>
</dbReference>
<dbReference type="PANTHER" id="PTHR31956">
    <property type="entry name" value="NON-SPECIFIC PHOSPHOLIPASE C4-RELATED"/>
    <property type="match status" value="1"/>
</dbReference>
<protein>
    <recommendedName>
        <fullName evidence="6">Acid phosphatase</fullName>
    </recommendedName>
</protein>
<name>A0ABP1CRU4_9APHY</name>
<keyword evidence="1" id="KW-0378">Hydrolase</keyword>